<dbReference type="OrthoDB" id="2571149at2759"/>
<dbReference type="EMBL" id="JANBPY010000196">
    <property type="protein sequence ID" value="KAJ1968344.1"/>
    <property type="molecule type" value="Genomic_DNA"/>
</dbReference>
<proteinExistence type="predicted"/>
<dbReference type="Pfam" id="PF20263">
    <property type="entry name" value="LYRM2-like"/>
    <property type="match status" value="1"/>
</dbReference>
<evidence type="ECO:0000313" key="3">
    <source>
        <dbReference type="Proteomes" id="UP001150925"/>
    </source>
</evidence>
<organism evidence="2 3">
    <name type="scientific">Dispira parvispora</name>
    <dbReference type="NCBI Taxonomy" id="1520584"/>
    <lineage>
        <taxon>Eukaryota</taxon>
        <taxon>Fungi</taxon>
        <taxon>Fungi incertae sedis</taxon>
        <taxon>Zoopagomycota</taxon>
        <taxon>Kickxellomycotina</taxon>
        <taxon>Dimargaritomycetes</taxon>
        <taxon>Dimargaritales</taxon>
        <taxon>Dimargaritaceae</taxon>
        <taxon>Dispira</taxon>
    </lineage>
</organism>
<protein>
    <recommendedName>
        <fullName evidence="1">LYR motif-containing protein Cup1-like N-terminal domain-containing protein</fullName>
    </recommendedName>
</protein>
<reference evidence="2" key="1">
    <citation type="submission" date="2022-07" db="EMBL/GenBank/DDBJ databases">
        <title>Phylogenomic reconstructions and comparative analyses of Kickxellomycotina fungi.</title>
        <authorList>
            <person name="Reynolds N.K."/>
            <person name="Stajich J.E."/>
            <person name="Barry K."/>
            <person name="Grigoriev I.V."/>
            <person name="Crous P."/>
            <person name="Smith M.E."/>
        </authorList>
    </citation>
    <scope>NUCLEOTIDE SEQUENCE</scope>
    <source>
        <strain evidence="2">RSA 1196</strain>
    </source>
</reference>
<evidence type="ECO:0000313" key="2">
    <source>
        <dbReference type="EMBL" id="KAJ1968344.1"/>
    </source>
</evidence>
<evidence type="ECO:0000259" key="1">
    <source>
        <dbReference type="Pfam" id="PF20263"/>
    </source>
</evidence>
<keyword evidence="3" id="KW-1185">Reference proteome</keyword>
<dbReference type="Proteomes" id="UP001150925">
    <property type="component" value="Unassembled WGS sequence"/>
</dbReference>
<dbReference type="AlphaFoldDB" id="A0A9W8AVC7"/>
<comment type="caution">
    <text evidence="2">The sequence shown here is derived from an EMBL/GenBank/DDBJ whole genome shotgun (WGS) entry which is preliminary data.</text>
</comment>
<dbReference type="InterPro" id="IPR046896">
    <property type="entry name" value="Cup1-like_N"/>
</dbReference>
<feature type="domain" description="LYR motif-containing protein Cup1-like N-terminal" evidence="1">
    <location>
        <begin position="21"/>
        <end position="100"/>
    </location>
</feature>
<gene>
    <name evidence="2" type="ORF">IWQ62_001303</name>
</gene>
<dbReference type="CDD" id="cd20273">
    <property type="entry name" value="Complex1_LYR_unchar"/>
    <property type="match status" value="1"/>
</dbReference>
<name>A0A9W8AVC7_9FUNG</name>
<accession>A0A9W8AVC7</accession>
<sequence length="288" mass="34100">MFRSKVPFFKTPDHRLPTLHLYRHMLRLSGQFVDDVHRTYLKSWLRERFRYYRRLRSPQLTQQRLVEAHQTHQRLQRALKGDQGELNLVDDLAYGRFGRVYDVIQWIKQYRNLRKPCRLALDMRSDAARRRDPHPAYRIPLDSRVFSPPSIAVCPDLLDLVPPEVPPAPRVFNAKNTNGFEFKRIKGLPQPRKLSVKIKRYVQATQENTDHLALYKEYLALAKAEDRWLASLGLEFGYQPIMAEIYQAVQDQCQELRENRSATKADHIVQYTKLYNYSFSEQSQDPTK</sequence>